<dbReference type="Proteomes" id="UP000619260">
    <property type="component" value="Unassembled WGS sequence"/>
</dbReference>
<sequence length="56" mass="6182">MDERGTSLDAHDALLRPQYAQTWNEVFAPLRELLDADPPASVDLLEVNGAGYVLVQ</sequence>
<dbReference type="AlphaFoldDB" id="A0A8J3YPQ4"/>
<keyword evidence="2" id="KW-1185">Reference proteome</keyword>
<protein>
    <submittedName>
        <fullName evidence="1">Uncharacterized protein</fullName>
    </submittedName>
</protein>
<name>A0A8J3YPQ4_9ACTN</name>
<accession>A0A8J3YPQ4</accession>
<evidence type="ECO:0000313" key="1">
    <source>
        <dbReference type="EMBL" id="GIJ48048.1"/>
    </source>
</evidence>
<proteinExistence type="predicted"/>
<dbReference type="RefSeq" id="WP_203901552.1">
    <property type="nucleotide sequence ID" value="NZ_BOPF01000019.1"/>
</dbReference>
<gene>
    <name evidence="1" type="ORF">Val02_49340</name>
</gene>
<organism evidence="1 2">
    <name type="scientific">Virgisporangium aliadipatigenens</name>
    <dbReference type="NCBI Taxonomy" id="741659"/>
    <lineage>
        <taxon>Bacteria</taxon>
        <taxon>Bacillati</taxon>
        <taxon>Actinomycetota</taxon>
        <taxon>Actinomycetes</taxon>
        <taxon>Micromonosporales</taxon>
        <taxon>Micromonosporaceae</taxon>
        <taxon>Virgisporangium</taxon>
    </lineage>
</organism>
<evidence type="ECO:0000313" key="2">
    <source>
        <dbReference type="Proteomes" id="UP000619260"/>
    </source>
</evidence>
<comment type="caution">
    <text evidence="1">The sequence shown here is derived from an EMBL/GenBank/DDBJ whole genome shotgun (WGS) entry which is preliminary data.</text>
</comment>
<dbReference type="EMBL" id="BOPF01000019">
    <property type="protein sequence ID" value="GIJ48048.1"/>
    <property type="molecule type" value="Genomic_DNA"/>
</dbReference>
<reference evidence="1" key="1">
    <citation type="submission" date="2021-01" db="EMBL/GenBank/DDBJ databases">
        <title>Whole genome shotgun sequence of Virgisporangium aliadipatigenens NBRC 105644.</title>
        <authorList>
            <person name="Komaki H."/>
            <person name="Tamura T."/>
        </authorList>
    </citation>
    <scope>NUCLEOTIDE SEQUENCE</scope>
    <source>
        <strain evidence="1">NBRC 105644</strain>
    </source>
</reference>